<feature type="domain" description="YhcG PDDEXK nuclease" evidence="1">
    <location>
        <begin position="207"/>
        <end position="360"/>
    </location>
</feature>
<sequence length="377" mass="44088">MAQVTYSKQYSDAIQAIKQAILQSRYTAARLINREMLALYYAVGEYISFNSRTNTWGTGALEFISQQLQQELPGLRGFSITSLKKMRTFFENWNSIFSNRPSTTDKNTSSLIPENITITIRPLTTDELNVSDLESFTSIGFTHHYEILLKTSDVEERLFYIRHCATEFWSVEKLRYYLNEKFYFKQAVANNFNQTITNVNYRKRAIQSFKDEYLLDFINIEDIDEIDERVIENQIIQNIKKFIMALGSNFSFLGNQYRLIVDEQEYFIDLLFFNRHLQALVAIELKRGEFKPEYAGKLNFYLSALDEYVRLPHENPSIGIILCKSQRSKTVEFAFRDTSKPMGVATYKLANELPKDYEGILPRADELKKLLEEENND</sequence>
<dbReference type="GeneID" id="93102214"/>
<name>A0A7W6MZH6_9BACT</name>
<dbReference type="Gene3D" id="3.40.1350.10">
    <property type="match status" value="1"/>
</dbReference>
<keyword evidence="3" id="KW-0378">Hydrolase</keyword>
<proteinExistence type="predicted"/>
<dbReference type="Pfam" id="PF17761">
    <property type="entry name" value="DUF1016_N"/>
    <property type="match status" value="1"/>
</dbReference>
<evidence type="ECO:0000313" key="4">
    <source>
        <dbReference type="Proteomes" id="UP000546007"/>
    </source>
</evidence>
<evidence type="ECO:0000313" key="3">
    <source>
        <dbReference type="EMBL" id="MBB4026976.1"/>
    </source>
</evidence>
<keyword evidence="4" id="KW-1185">Reference proteome</keyword>
<accession>A0A7W6MZH6</accession>
<dbReference type="InterPro" id="IPR041527">
    <property type="entry name" value="YhcG_N"/>
</dbReference>
<keyword evidence="3" id="KW-0255">Endonuclease</keyword>
<dbReference type="PANTHER" id="PTHR30547:SF0">
    <property type="entry name" value="BLR8175 PROTEIN"/>
    <property type="match status" value="1"/>
</dbReference>
<comment type="caution">
    <text evidence="3">The sequence shown here is derived from an EMBL/GenBank/DDBJ whole genome shotgun (WGS) entry which is preliminary data.</text>
</comment>
<organism evidence="3 4">
    <name type="scientific">Butyricimonas faecihominis</name>
    <dbReference type="NCBI Taxonomy" id="1472416"/>
    <lineage>
        <taxon>Bacteria</taxon>
        <taxon>Pseudomonadati</taxon>
        <taxon>Bacteroidota</taxon>
        <taxon>Bacteroidia</taxon>
        <taxon>Bacteroidales</taxon>
        <taxon>Odoribacteraceae</taxon>
        <taxon>Butyricimonas</taxon>
    </lineage>
</organism>
<dbReference type="PANTHER" id="PTHR30547">
    <property type="entry name" value="UNCHARACTERIZED PROTEIN YHCG-RELATED"/>
    <property type="match status" value="1"/>
</dbReference>
<dbReference type="EMBL" id="JACIES010000007">
    <property type="protein sequence ID" value="MBB4026976.1"/>
    <property type="molecule type" value="Genomic_DNA"/>
</dbReference>
<dbReference type="OrthoDB" id="9801263at2"/>
<gene>
    <name evidence="3" type="ORF">GGR14_002779</name>
</gene>
<dbReference type="AlphaFoldDB" id="A0A7W6MZH6"/>
<reference evidence="3 4" key="1">
    <citation type="submission" date="2020-08" db="EMBL/GenBank/DDBJ databases">
        <title>Genomic Encyclopedia of Type Strains, Phase IV (KMG-IV): sequencing the most valuable type-strain genomes for metagenomic binning, comparative biology and taxonomic classification.</title>
        <authorList>
            <person name="Goeker M."/>
        </authorList>
    </citation>
    <scope>NUCLEOTIDE SEQUENCE [LARGE SCALE GENOMIC DNA]</scope>
    <source>
        <strain evidence="3 4">DSM 105721</strain>
    </source>
</reference>
<keyword evidence="3" id="KW-0540">Nuclease</keyword>
<dbReference type="GO" id="GO:0004519">
    <property type="term" value="F:endonuclease activity"/>
    <property type="evidence" value="ECO:0007669"/>
    <property type="project" value="UniProtKB-KW"/>
</dbReference>
<dbReference type="InterPro" id="IPR011856">
    <property type="entry name" value="tRNA_endonuc-like_dom_sf"/>
</dbReference>
<dbReference type="InterPro" id="IPR009362">
    <property type="entry name" value="YhcG_C"/>
</dbReference>
<evidence type="ECO:0000259" key="1">
    <source>
        <dbReference type="Pfam" id="PF06250"/>
    </source>
</evidence>
<dbReference type="Pfam" id="PF06250">
    <property type="entry name" value="YhcG_C"/>
    <property type="match status" value="1"/>
</dbReference>
<evidence type="ECO:0000259" key="2">
    <source>
        <dbReference type="Pfam" id="PF17761"/>
    </source>
</evidence>
<dbReference type="Proteomes" id="UP000546007">
    <property type="component" value="Unassembled WGS sequence"/>
</dbReference>
<dbReference type="GO" id="GO:0003676">
    <property type="term" value="F:nucleic acid binding"/>
    <property type="evidence" value="ECO:0007669"/>
    <property type="project" value="InterPro"/>
</dbReference>
<dbReference type="RefSeq" id="WP_124316379.1">
    <property type="nucleotide sequence ID" value="NZ_AP028155.1"/>
</dbReference>
<dbReference type="InterPro" id="IPR053148">
    <property type="entry name" value="PD-DEXK-like_domain"/>
</dbReference>
<protein>
    <submittedName>
        <fullName evidence="3">Putative nuclease of restriction endonuclease-like (RecB) superfamily</fullName>
    </submittedName>
</protein>
<feature type="domain" description="YhcG N-terminal" evidence="2">
    <location>
        <begin position="17"/>
        <end position="183"/>
    </location>
</feature>